<dbReference type="Gene3D" id="3.40.1260.10">
    <property type="entry name" value="DsrEFH-like"/>
    <property type="match status" value="1"/>
</dbReference>
<proteinExistence type="predicted"/>
<keyword evidence="1" id="KW-0732">Signal</keyword>
<evidence type="ECO:0000313" key="2">
    <source>
        <dbReference type="EMBL" id="CAA6821549.1"/>
    </source>
</evidence>
<reference evidence="2" key="1">
    <citation type="submission" date="2020-01" db="EMBL/GenBank/DDBJ databases">
        <authorList>
            <person name="Meier V. D."/>
            <person name="Meier V D."/>
        </authorList>
    </citation>
    <scope>NUCLEOTIDE SEQUENCE</scope>
    <source>
        <strain evidence="2">HLG_WM_MAG_01</strain>
    </source>
</reference>
<gene>
    <name evidence="2" type="ORF">HELGO_WM19054</name>
</gene>
<dbReference type="AlphaFoldDB" id="A0A6S6U4C2"/>
<dbReference type="EMBL" id="CACVAS010000116">
    <property type="protein sequence ID" value="CAA6821549.1"/>
    <property type="molecule type" value="Genomic_DNA"/>
</dbReference>
<accession>A0A6S6U4C2</accession>
<sequence>MKFKILALIALFPLLAFSEVSQDKKATVVFDCSSGDKKYVASRLWLIDTSINEYVENNTPYDVVLTIHSGCTDIVSKNVAEDNKIMKNIQQKLEKLSKHKNISIEACQIAVDRFGIEHKDLYPFMKLVPNSITRVIQLQNDGYALIPFSK</sequence>
<dbReference type="InterPro" id="IPR027396">
    <property type="entry name" value="DsrEFH-like"/>
</dbReference>
<dbReference type="InterPro" id="IPR003787">
    <property type="entry name" value="Sulphur_relay_DsrE/F-like"/>
</dbReference>
<name>A0A6S6U4C2_9BACT</name>
<feature type="chain" id="PRO_5027595350" evidence="1">
    <location>
        <begin position="19"/>
        <end position="150"/>
    </location>
</feature>
<protein>
    <submittedName>
        <fullName evidence="2">Uncharacterized protein</fullName>
    </submittedName>
</protein>
<dbReference type="Pfam" id="PF02635">
    <property type="entry name" value="DsrE"/>
    <property type="match status" value="1"/>
</dbReference>
<evidence type="ECO:0000256" key="1">
    <source>
        <dbReference type="SAM" id="SignalP"/>
    </source>
</evidence>
<organism evidence="2">
    <name type="scientific">uncultured Sulfurovum sp</name>
    <dbReference type="NCBI Taxonomy" id="269237"/>
    <lineage>
        <taxon>Bacteria</taxon>
        <taxon>Pseudomonadati</taxon>
        <taxon>Campylobacterota</taxon>
        <taxon>Epsilonproteobacteria</taxon>
        <taxon>Campylobacterales</taxon>
        <taxon>Sulfurovaceae</taxon>
        <taxon>Sulfurovum</taxon>
        <taxon>environmental samples</taxon>
    </lineage>
</organism>
<dbReference type="SUPFAM" id="SSF75169">
    <property type="entry name" value="DsrEFH-like"/>
    <property type="match status" value="1"/>
</dbReference>
<feature type="signal peptide" evidence="1">
    <location>
        <begin position="1"/>
        <end position="18"/>
    </location>
</feature>
<dbReference type="PANTHER" id="PTHR37691:SF1">
    <property type="entry name" value="BLR3518 PROTEIN"/>
    <property type="match status" value="1"/>
</dbReference>
<dbReference type="PANTHER" id="PTHR37691">
    <property type="entry name" value="BLR3518 PROTEIN"/>
    <property type="match status" value="1"/>
</dbReference>